<evidence type="ECO:0000259" key="3">
    <source>
        <dbReference type="PROSITE" id="PS50158"/>
    </source>
</evidence>
<sequence length="160" mass="18221">MPVKQKYWWRHQPHSSGSNSNRRNSYSLCPTKLAEERTHASPALCLFKEKTKGKCFVYLARDHRTTACRDPVHCLSCRRSGHRANDCRRCRFPVSSPALPSRPPPPNRTHLPPPLVRPPGLVMALLGDPETRLGDDNWIIPTSFTLDNELREWEATAVVT</sequence>
<keyword evidence="1" id="KW-0863">Zinc-finger</keyword>
<dbReference type="PROSITE" id="PS50158">
    <property type="entry name" value="ZF_CCHC"/>
    <property type="match status" value="1"/>
</dbReference>
<keyword evidence="1" id="KW-0862">Zinc</keyword>
<dbReference type="AlphaFoldDB" id="A0A6G1D9H2"/>
<evidence type="ECO:0000313" key="4">
    <source>
        <dbReference type="EMBL" id="KAF0909405.1"/>
    </source>
</evidence>
<feature type="domain" description="CCHC-type" evidence="3">
    <location>
        <begin position="74"/>
        <end position="89"/>
    </location>
</feature>
<dbReference type="InterPro" id="IPR001878">
    <property type="entry name" value="Znf_CCHC"/>
</dbReference>
<feature type="compositionally biased region" description="Low complexity" evidence="2">
    <location>
        <begin position="15"/>
        <end position="25"/>
    </location>
</feature>
<dbReference type="OrthoDB" id="696974at2759"/>
<protein>
    <recommendedName>
        <fullName evidence="3">CCHC-type domain-containing protein</fullName>
    </recommendedName>
</protein>
<accession>A0A6G1D9H2</accession>
<organism evidence="4 5">
    <name type="scientific">Oryza meyeriana var. granulata</name>
    <dbReference type="NCBI Taxonomy" id="110450"/>
    <lineage>
        <taxon>Eukaryota</taxon>
        <taxon>Viridiplantae</taxon>
        <taxon>Streptophyta</taxon>
        <taxon>Embryophyta</taxon>
        <taxon>Tracheophyta</taxon>
        <taxon>Spermatophyta</taxon>
        <taxon>Magnoliopsida</taxon>
        <taxon>Liliopsida</taxon>
        <taxon>Poales</taxon>
        <taxon>Poaceae</taxon>
        <taxon>BOP clade</taxon>
        <taxon>Oryzoideae</taxon>
        <taxon>Oryzeae</taxon>
        <taxon>Oryzinae</taxon>
        <taxon>Oryza</taxon>
        <taxon>Oryza meyeriana</taxon>
    </lineage>
</organism>
<comment type="caution">
    <text evidence="4">The sequence shown here is derived from an EMBL/GenBank/DDBJ whole genome shotgun (WGS) entry which is preliminary data.</text>
</comment>
<name>A0A6G1D9H2_9ORYZ</name>
<dbReference type="Proteomes" id="UP000479710">
    <property type="component" value="Unassembled WGS sequence"/>
</dbReference>
<evidence type="ECO:0000313" key="5">
    <source>
        <dbReference type="Proteomes" id="UP000479710"/>
    </source>
</evidence>
<evidence type="ECO:0000256" key="1">
    <source>
        <dbReference type="PROSITE-ProRule" id="PRU00047"/>
    </source>
</evidence>
<keyword evidence="1" id="KW-0479">Metal-binding</keyword>
<gene>
    <name evidence="4" type="ORF">E2562_036050</name>
</gene>
<dbReference type="GO" id="GO:0003676">
    <property type="term" value="F:nucleic acid binding"/>
    <property type="evidence" value="ECO:0007669"/>
    <property type="project" value="InterPro"/>
</dbReference>
<dbReference type="GO" id="GO:0008270">
    <property type="term" value="F:zinc ion binding"/>
    <property type="evidence" value="ECO:0007669"/>
    <property type="project" value="UniProtKB-KW"/>
</dbReference>
<evidence type="ECO:0000256" key="2">
    <source>
        <dbReference type="SAM" id="MobiDB-lite"/>
    </source>
</evidence>
<reference evidence="4 5" key="1">
    <citation type="submission" date="2019-11" db="EMBL/GenBank/DDBJ databases">
        <title>Whole genome sequence of Oryza granulata.</title>
        <authorList>
            <person name="Li W."/>
        </authorList>
    </citation>
    <scope>NUCLEOTIDE SEQUENCE [LARGE SCALE GENOMIC DNA]</scope>
    <source>
        <strain evidence="5">cv. Menghai</strain>
        <tissue evidence="4">Leaf</tissue>
    </source>
</reference>
<proteinExistence type="predicted"/>
<keyword evidence="5" id="KW-1185">Reference proteome</keyword>
<feature type="region of interest" description="Disordered" evidence="2">
    <location>
        <begin position="1"/>
        <end position="25"/>
    </location>
</feature>
<dbReference type="EMBL" id="SPHZ02000007">
    <property type="protein sequence ID" value="KAF0909405.1"/>
    <property type="molecule type" value="Genomic_DNA"/>
</dbReference>